<keyword evidence="3" id="KW-1185">Reference proteome</keyword>
<dbReference type="AlphaFoldDB" id="A0A2A6CFT5"/>
<reference evidence="3" key="1">
    <citation type="journal article" date="2008" name="Nat. Genet.">
        <title>The Pristionchus pacificus genome provides a unique perspective on nematode lifestyle and parasitism.</title>
        <authorList>
            <person name="Dieterich C."/>
            <person name="Clifton S.W."/>
            <person name="Schuster L.N."/>
            <person name="Chinwalla A."/>
            <person name="Delehaunty K."/>
            <person name="Dinkelacker I."/>
            <person name="Fulton L."/>
            <person name="Fulton R."/>
            <person name="Godfrey J."/>
            <person name="Minx P."/>
            <person name="Mitreva M."/>
            <person name="Roeseler W."/>
            <person name="Tian H."/>
            <person name="Witte H."/>
            <person name="Yang S.P."/>
            <person name="Wilson R.K."/>
            <person name="Sommer R.J."/>
        </authorList>
    </citation>
    <scope>NUCLEOTIDE SEQUENCE [LARGE SCALE GENOMIC DNA]</scope>
    <source>
        <strain evidence="3">PS312</strain>
    </source>
</reference>
<evidence type="ECO:0000313" key="3">
    <source>
        <dbReference type="Proteomes" id="UP000005239"/>
    </source>
</evidence>
<gene>
    <name evidence="2" type="primary">WBGene00283218</name>
</gene>
<proteinExistence type="predicted"/>
<feature type="region of interest" description="Disordered" evidence="1">
    <location>
        <begin position="203"/>
        <end position="223"/>
    </location>
</feature>
<evidence type="ECO:0000313" key="2">
    <source>
        <dbReference type="EnsemblMetazoa" id="PPA44849.1"/>
    </source>
</evidence>
<reference evidence="2" key="2">
    <citation type="submission" date="2022-06" db="UniProtKB">
        <authorList>
            <consortium name="EnsemblMetazoa"/>
        </authorList>
    </citation>
    <scope>IDENTIFICATION</scope>
    <source>
        <strain evidence="2">PS312</strain>
    </source>
</reference>
<protein>
    <submittedName>
        <fullName evidence="2">Uncharacterized protein</fullName>
    </submittedName>
</protein>
<feature type="compositionally biased region" description="Polar residues" evidence="1">
    <location>
        <begin position="161"/>
        <end position="180"/>
    </location>
</feature>
<sequence length="223" mass="24366">MSAQGLAFADFLLPTTSTTLPSRKEERLYFTTNLSPSLSCARRKLQLETGDFRVVEGGGGKEKATSEAAATEEEEGRVVLGSRGVGGVQWGRGSLSEGRLWMLYRRRNPSKFSIFRLSTSDAATSRNKVDGTAASRRKFDGAARLGRCHEREGRVRRPGMQLQQRQETSRTAAGTSTMRTSEAPVTEGGGVLISAFRVDRRGRRLGLDEQDESEGRAASCSSR</sequence>
<evidence type="ECO:0000256" key="1">
    <source>
        <dbReference type="SAM" id="MobiDB-lite"/>
    </source>
</evidence>
<feature type="region of interest" description="Disordered" evidence="1">
    <location>
        <begin position="155"/>
        <end position="188"/>
    </location>
</feature>
<dbReference type="Proteomes" id="UP000005239">
    <property type="component" value="Unassembled WGS sequence"/>
</dbReference>
<name>A0A2A6CFT5_PRIPA</name>
<accession>A0A8R1UZT6</accession>
<organism evidence="2 3">
    <name type="scientific">Pristionchus pacificus</name>
    <name type="common">Parasitic nematode worm</name>
    <dbReference type="NCBI Taxonomy" id="54126"/>
    <lineage>
        <taxon>Eukaryota</taxon>
        <taxon>Metazoa</taxon>
        <taxon>Ecdysozoa</taxon>
        <taxon>Nematoda</taxon>
        <taxon>Chromadorea</taxon>
        <taxon>Rhabditida</taxon>
        <taxon>Rhabditina</taxon>
        <taxon>Diplogasteromorpha</taxon>
        <taxon>Diplogasteroidea</taxon>
        <taxon>Neodiplogasteridae</taxon>
        <taxon>Pristionchus</taxon>
    </lineage>
</organism>
<accession>A0A2A6CFT5</accession>
<dbReference type="EnsemblMetazoa" id="PPA44849.1">
    <property type="protein sequence ID" value="PPA44849.1"/>
    <property type="gene ID" value="WBGene00283218"/>
</dbReference>